<keyword evidence="4" id="KW-1003">Cell membrane</keyword>
<keyword evidence="11" id="KW-0732">Signal</keyword>
<keyword evidence="10" id="KW-0997">Cell inner membrane</keyword>
<keyword evidence="7 10" id="KW-0283">Flagellar rotation</keyword>
<keyword evidence="9 10" id="KW-0472">Membrane</keyword>
<evidence type="ECO:0000256" key="8">
    <source>
        <dbReference type="ARBA" id="ARBA00022989"/>
    </source>
</evidence>
<dbReference type="Pfam" id="PF03748">
    <property type="entry name" value="FliL"/>
    <property type="match status" value="1"/>
</dbReference>
<dbReference type="EMBL" id="SNXC01000015">
    <property type="protein sequence ID" value="TDO95966.1"/>
    <property type="molecule type" value="Genomic_DNA"/>
</dbReference>
<dbReference type="GO" id="GO:0009425">
    <property type="term" value="C:bacterial-type flagellum basal body"/>
    <property type="evidence" value="ECO:0007669"/>
    <property type="project" value="InterPro"/>
</dbReference>
<keyword evidence="12" id="KW-0966">Cell projection</keyword>
<comment type="caution">
    <text evidence="12">The sequence shown here is derived from an EMBL/GenBank/DDBJ whole genome shotgun (WGS) entry which is preliminary data.</text>
</comment>
<evidence type="ECO:0000256" key="9">
    <source>
        <dbReference type="ARBA" id="ARBA00023136"/>
    </source>
</evidence>
<dbReference type="GO" id="GO:0071978">
    <property type="term" value="P:bacterial-type flagellum-dependent swarming motility"/>
    <property type="evidence" value="ECO:0007669"/>
    <property type="project" value="TreeGrafter"/>
</dbReference>
<dbReference type="RefSeq" id="WP_133505025.1">
    <property type="nucleotide sequence ID" value="NZ_SNXC01000015.1"/>
</dbReference>
<feature type="chain" id="PRO_5020254762" description="Flagellar protein FliL" evidence="11">
    <location>
        <begin position="35"/>
        <end position="146"/>
    </location>
</feature>
<comment type="function">
    <text evidence="1 10">Controls the rotational direction of flagella during chemotaxis.</text>
</comment>
<dbReference type="PANTHER" id="PTHR35091">
    <property type="entry name" value="FLAGELLAR PROTEIN FLIL"/>
    <property type="match status" value="1"/>
</dbReference>
<dbReference type="PANTHER" id="PTHR35091:SF2">
    <property type="entry name" value="FLAGELLAR PROTEIN FLIL"/>
    <property type="match status" value="1"/>
</dbReference>
<accession>A0A4R6M4J8</accession>
<evidence type="ECO:0000256" key="11">
    <source>
        <dbReference type="SAM" id="SignalP"/>
    </source>
</evidence>
<comment type="similarity">
    <text evidence="3 10">Belongs to the FliL family.</text>
</comment>
<evidence type="ECO:0000256" key="7">
    <source>
        <dbReference type="ARBA" id="ARBA00022779"/>
    </source>
</evidence>
<evidence type="ECO:0000256" key="1">
    <source>
        <dbReference type="ARBA" id="ARBA00002254"/>
    </source>
</evidence>
<keyword evidence="5 10" id="KW-0145">Chemotaxis</keyword>
<protein>
    <recommendedName>
        <fullName evidence="10">Flagellar protein FliL</fullName>
    </recommendedName>
</protein>
<keyword evidence="12" id="KW-0282">Flagellum</keyword>
<evidence type="ECO:0000256" key="2">
    <source>
        <dbReference type="ARBA" id="ARBA00004162"/>
    </source>
</evidence>
<keyword evidence="6" id="KW-0812">Transmembrane</keyword>
<dbReference type="InterPro" id="IPR005503">
    <property type="entry name" value="FliL"/>
</dbReference>
<feature type="signal peptide" evidence="11">
    <location>
        <begin position="1"/>
        <end position="34"/>
    </location>
</feature>
<dbReference type="AlphaFoldDB" id="A0A4R6M4J8"/>
<evidence type="ECO:0000256" key="10">
    <source>
        <dbReference type="RuleBase" id="RU364125"/>
    </source>
</evidence>
<dbReference type="GO" id="GO:0005886">
    <property type="term" value="C:plasma membrane"/>
    <property type="evidence" value="ECO:0007669"/>
    <property type="project" value="UniProtKB-SubCell"/>
</dbReference>
<dbReference type="GO" id="GO:0006935">
    <property type="term" value="P:chemotaxis"/>
    <property type="evidence" value="ECO:0007669"/>
    <property type="project" value="UniProtKB-KW"/>
</dbReference>
<dbReference type="OrthoDB" id="7063251at2"/>
<organism evidence="12 13">
    <name type="scientific">Marinomonas balearica</name>
    <dbReference type="NCBI Taxonomy" id="491947"/>
    <lineage>
        <taxon>Bacteria</taxon>
        <taxon>Pseudomonadati</taxon>
        <taxon>Pseudomonadota</taxon>
        <taxon>Gammaproteobacteria</taxon>
        <taxon>Oceanospirillales</taxon>
        <taxon>Oceanospirillaceae</taxon>
        <taxon>Marinomonas</taxon>
    </lineage>
</organism>
<dbReference type="Proteomes" id="UP000294656">
    <property type="component" value="Unassembled WGS sequence"/>
</dbReference>
<proteinExistence type="inferred from homology"/>
<comment type="subcellular location">
    <subcellularLocation>
        <location evidence="10">Cell inner membrane</location>
    </subcellularLocation>
    <subcellularLocation>
        <location evidence="2">Cell membrane</location>
        <topology evidence="2">Single-pass membrane protein</topology>
    </subcellularLocation>
</comment>
<name>A0A4R6M4J8_9GAMM</name>
<keyword evidence="13" id="KW-1185">Reference proteome</keyword>
<evidence type="ECO:0000313" key="12">
    <source>
        <dbReference type="EMBL" id="TDO95966.1"/>
    </source>
</evidence>
<reference evidence="12 13" key="1">
    <citation type="submission" date="2019-03" db="EMBL/GenBank/DDBJ databases">
        <title>Genomic Encyclopedia of Type Strains, Phase III (KMG-III): the genomes of soil and plant-associated and newly described type strains.</title>
        <authorList>
            <person name="Whitman W."/>
        </authorList>
    </citation>
    <scope>NUCLEOTIDE SEQUENCE [LARGE SCALE GENOMIC DNA]</scope>
    <source>
        <strain evidence="12 13">CECT 7378</strain>
    </source>
</reference>
<keyword evidence="8" id="KW-1133">Transmembrane helix</keyword>
<sequence>MSILTRMIKGCRIKLCLMVFGCSLFASLASVVHAEDEAGAPMPVYIELTPDFIVNYSASGGKLKYIKTKISLRSSSDMAGAIEGNMPLVRDAIVMFLSSRSQEQVSGALAREETRGEAAVAVNEALKNETGLEPVKDVLFASFVTQ</sequence>
<evidence type="ECO:0000256" key="4">
    <source>
        <dbReference type="ARBA" id="ARBA00022475"/>
    </source>
</evidence>
<evidence type="ECO:0000256" key="6">
    <source>
        <dbReference type="ARBA" id="ARBA00022692"/>
    </source>
</evidence>
<evidence type="ECO:0000256" key="5">
    <source>
        <dbReference type="ARBA" id="ARBA00022500"/>
    </source>
</evidence>
<gene>
    <name evidence="12" type="ORF">DFP79_3334</name>
</gene>
<evidence type="ECO:0000313" key="13">
    <source>
        <dbReference type="Proteomes" id="UP000294656"/>
    </source>
</evidence>
<evidence type="ECO:0000256" key="3">
    <source>
        <dbReference type="ARBA" id="ARBA00008281"/>
    </source>
</evidence>
<keyword evidence="12" id="KW-0969">Cilium</keyword>